<organism evidence="2 3">
    <name type="scientific">Oceanobacter antarcticus</name>
    <dbReference type="NCBI Taxonomy" id="3133425"/>
    <lineage>
        <taxon>Bacteria</taxon>
        <taxon>Pseudomonadati</taxon>
        <taxon>Pseudomonadota</taxon>
        <taxon>Gammaproteobacteria</taxon>
        <taxon>Oceanospirillales</taxon>
        <taxon>Oceanospirillaceae</taxon>
        <taxon>Oceanobacter</taxon>
    </lineage>
</organism>
<accession>A0ABW8NDA6</accession>
<keyword evidence="1" id="KW-1133">Transmembrane helix</keyword>
<keyword evidence="1" id="KW-0472">Membrane</keyword>
<reference evidence="2 3" key="1">
    <citation type="submission" date="2024-03" db="EMBL/GenBank/DDBJ databases">
        <title>High-quality draft genome sequence of Oceanobacter sp. wDCs-4.</title>
        <authorList>
            <person name="Dong C."/>
        </authorList>
    </citation>
    <scope>NUCLEOTIDE SEQUENCE [LARGE SCALE GENOMIC DNA]</scope>
    <source>
        <strain evidence="3">wDCs-4</strain>
    </source>
</reference>
<evidence type="ECO:0000313" key="3">
    <source>
        <dbReference type="Proteomes" id="UP001620597"/>
    </source>
</evidence>
<dbReference type="RefSeq" id="WP_369857116.1">
    <property type="nucleotide sequence ID" value="NZ_JBBKTX010000001.1"/>
</dbReference>
<name>A0ABW8NDA6_9GAMM</name>
<evidence type="ECO:0000256" key="1">
    <source>
        <dbReference type="SAM" id="Phobius"/>
    </source>
</evidence>
<dbReference type="NCBIfam" id="NF041600">
    <property type="entry name" value="cyt_ox_CcoM"/>
    <property type="match status" value="1"/>
</dbReference>
<dbReference type="InterPro" id="IPR048085">
    <property type="entry name" value="Cyt_ox_CcoM-like"/>
</dbReference>
<gene>
    <name evidence="2" type="primary">ccoM</name>
    <name evidence="2" type="ORF">WG929_00645</name>
</gene>
<dbReference type="EMBL" id="JBBKTX010000001">
    <property type="protein sequence ID" value="MFK4750905.1"/>
    <property type="molecule type" value="Genomic_DNA"/>
</dbReference>
<proteinExistence type="predicted"/>
<sequence>MFMDEVVFSGLVIVGLTCVFFAGVYLAIRKDIKKHGTGE</sequence>
<protein>
    <submittedName>
        <fullName evidence="2">Cytochrome c oxidase subunit CcoM</fullName>
    </submittedName>
</protein>
<evidence type="ECO:0000313" key="2">
    <source>
        <dbReference type="EMBL" id="MFK4750905.1"/>
    </source>
</evidence>
<comment type="caution">
    <text evidence="2">The sequence shown here is derived from an EMBL/GenBank/DDBJ whole genome shotgun (WGS) entry which is preliminary data.</text>
</comment>
<dbReference type="Proteomes" id="UP001620597">
    <property type="component" value="Unassembled WGS sequence"/>
</dbReference>
<keyword evidence="3" id="KW-1185">Reference proteome</keyword>
<keyword evidence="1" id="KW-0812">Transmembrane</keyword>
<feature type="transmembrane region" description="Helical" evidence="1">
    <location>
        <begin position="6"/>
        <end position="28"/>
    </location>
</feature>